<protein>
    <submittedName>
        <fullName evidence="4">Right-handed parallel beta-helix repeat-containing protein</fullName>
    </submittedName>
</protein>
<dbReference type="InterPro" id="IPR006626">
    <property type="entry name" value="PbH1"/>
</dbReference>
<accession>A0ABV6QIK6</accession>
<dbReference type="Pfam" id="PF13229">
    <property type="entry name" value="Beta_helix"/>
    <property type="match status" value="1"/>
</dbReference>
<feature type="chain" id="PRO_5046870113" evidence="2">
    <location>
        <begin position="22"/>
        <end position="578"/>
    </location>
</feature>
<proteinExistence type="predicted"/>
<dbReference type="EMBL" id="JBHLTC010000011">
    <property type="protein sequence ID" value="MFC0624465.1"/>
    <property type="molecule type" value="Genomic_DNA"/>
</dbReference>
<evidence type="ECO:0000313" key="5">
    <source>
        <dbReference type="Proteomes" id="UP001589890"/>
    </source>
</evidence>
<dbReference type="InterPro" id="IPR022441">
    <property type="entry name" value="Para_beta_helix_rpt-2"/>
</dbReference>
<evidence type="ECO:0000256" key="2">
    <source>
        <dbReference type="SAM" id="SignalP"/>
    </source>
</evidence>
<reference evidence="4 5" key="1">
    <citation type="submission" date="2024-09" db="EMBL/GenBank/DDBJ databases">
        <authorList>
            <person name="Sun Q."/>
            <person name="Mori K."/>
        </authorList>
    </citation>
    <scope>NUCLEOTIDE SEQUENCE [LARGE SCALE GENOMIC DNA]</scope>
    <source>
        <strain evidence="4 5">CGMCC 1.15906</strain>
    </source>
</reference>
<gene>
    <name evidence="4" type="ORF">ACFFGN_10365</name>
</gene>
<dbReference type="InterPro" id="IPR039448">
    <property type="entry name" value="Beta_helix"/>
</dbReference>
<evidence type="ECO:0000313" key="4">
    <source>
        <dbReference type="EMBL" id="MFC0624465.1"/>
    </source>
</evidence>
<dbReference type="NCBIfam" id="TIGR03804">
    <property type="entry name" value="para_beta_helix"/>
    <property type="match status" value="1"/>
</dbReference>
<dbReference type="SUPFAM" id="SSF51126">
    <property type="entry name" value="Pectin lyase-like"/>
    <property type="match status" value="1"/>
</dbReference>
<feature type="compositionally biased region" description="Low complexity" evidence="1">
    <location>
        <begin position="61"/>
        <end position="96"/>
    </location>
</feature>
<dbReference type="SMART" id="SM00710">
    <property type="entry name" value="PbH1"/>
    <property type="match status" value="5"/>
</dbReference>
<feature type="signal peptide" evidence="2">
    <location>
        <begin position="1"/>
        <end position="21"/>
    </location>
</feature>
<evidence type="ECO:0000256" key="1">
    <source>
        <dbReference type="SAM" id="MobiDB-lite"/>
    </source>
</evidence>
<sequence>MKKLLYAAIIAVLVSAGTVWFARGGPADSSAATSKATPEAVSRYWPGHTPTTKWPTKRPRPTATPTASATVKPSTTPTTTASSKPTPTVPPTTSTKPPTPPVPPPTTTPPANLTVGPAVAGPCSGTPIKLGQDPQSVINSKPAGTTFCFAAGVHRITKTLRPKANQVLASSVGAVLSGSVRLSDSYFKPSGNKWVVRGALPAAYGKIGQCEDEQANICDLREQIFFDGKHLTRVASLSQVTPTSFYGDYSANAIYIGRNPAGHSIEMSKTAQAIGTGGTGVTVRGLTIEHFASPAQSAAVEIGPGWQAIANEFRDNHAVGLKLARADKAVVRANRVTRNGQLGISQWRSQGAQILRNEIDNNNTDGFWIADWESGGIKSTWSSGLIEANHVHNNLGIGIWSDIEETNKVIKGNRIDQNAACGIRYEISYNGTIIGNTITNNGFGVRRTGAGGGKSLFDGGGINVNTSSNVRIEGNTLAGNRNGVAVQSRNRGTATGGQGTFVLRNVKVINNEIDIASGTATIGAVYLGSASIPAGAVTFSGNQYNVDTPSASRFNWMNKLMTASQWKSIGNDTTGTFR</sequence>
<dbReference type="Proteomes" id="UP001589890">
    <property type="component" value="Unassembled WGS sequence"/>
</dbReference>
<evidence type="ECO:0000259" key="3">
    <source>
        <dbReference type="Pfam" id="PF13229"/>
    </source>
</evidence>
<feature type="compositionally biased region" description="Pro residues" evidence="1">
    <location>
        <begin position="97"/>
        <end position="108"/>
    </location>
</feature>
<dbReference type="Gene3D" id="2.160.20.10">
    <property type="entry name" value="Single-stranded right-handed beta-helix, Pectin lyase-like"/>
    <property type="match status" value="1"/>
</dbReference>
<comment type="caution">
    <text evidence="4">The sequence shown here is derived from an EMBL/GenBank/DDBJ whole genome shotgun (WGS) entry which is preliminary data.</text>
</comment>
<feature type="domain" description="Right handed beta helix" evidence="3">
    <location>
        <begin position="306"/>
        <end position="448"/>
    </location>
</feature>
<dbReference type="InterPro" id="IPR011050">
    <property type="entry name" value="Pectin_lyase_fold/virulence"/>
</dbReference>
<name>A0ABV6QIK6_9ACTN</name>
<keyword evidence="2" id="KW-0732">Signal</keyword>
<organism evidence="4 5">
    <name type="scientific">Kribbella deserti</name>
    <dbReference type="NCBI Taxonomy" id="1926257"/>
    <lineage>
        <taxon>Bacteria</taxon>
        <taxon>Bacillati</taxon>
        <taxon>Actinomycetota</taxon>
        <taxon>Actinomycetes</taxon>
        <taxon>Propionibacteriales</taxon>
        <taxon>Kribbellaceae</taxon>
        <taxon>Kribbella</taxon>
    </lineage>
</organism>
<keyword evidence="5" id="KW-1185">Reference proteome</keyword>
<feature type="region of interest" description="Disordered" evidence="1">
    <location>
        <begin position="26"/>
        <end position="110"/>
    </location>
</feature>
<dbReference type="RefSeq" id="WP_380045867.1">
    <property type="nucleotide sequence ID" value="NZ_JBHLTC010000011.1"/>
</dbReference>
<dbReference type="InterPro" id="IPR012334">
    <property type="entry name" value="Pectin_lyas_fold"/>
</dbReference>